<keyword evidence="2" id="KW-1185">Reference proteome</keyword>
<evidence type="ECO:0000313" key="2">
    <source>
        <dbReference type="Proteomes" id="UP000715965"/>
    </source>
</evidence>
<organism evidence="1 2">
    <name type="scientific">Ramlibacter aquaticus</name>
    <dbReference type="NCBI Taxonomy" id="2780094"/>
    <lineage>
        <taxon>Bacteria</taxon>
        <taxon>Pseudomonadati</taxon>
        <taxon>Pseudomonadota</taxon>
        <taxon>Betaproteobacteria</taxon>
        <taxon>Burkholderiales</taxon>
        <taxon>Comamonadaceae</taxon>
        <taxon>Ramlibacter</taxon>
    </lineage>
</organism>
<comment type="caution">
    <text evidence="1">The sequence shown here is derived from an EMBL/GenBank/DDBJ whole genome shotgun (WGS) entry which is preliminary data.</text>
</comment>
<dbReference type="RefSeq" id="WP_193780005.1">
    <property type="nucleotide sequence ID" value="NZ_JADDOJ010000023.1"/>
</dbReference>
<accession>A0ABR9SDN2</accession>
<protein>
    <submittedName>
        <fullName evidence="1">Uncharacterized protein</fullName>
    </submittedName>
</protein>
<dbReference type="EMBL" id="JADDOJ010000023">
    <property type="protein sequence ID" value="MBE7940463.1"/>
    <property type="molecule type" value="Genomic_DNA"/>
</dbReference>
<name>A0ABR9SDN2_9BURK</name>
<dbReference type="Proteomes" id="UP000715965">
    <property type="component" value="Unassembled WGS sequence"/>
</dbReference>
<reference evidence="1 2" key="1">
    <citation type="submission" date="2020-10" db="EMBL/GenBank/DDBJ databases">
        <title>Draft genome of Ramlibacter aquaticus LMG 30558.</title>
        <authorList>
            <person name="Props R."/>
        </authorList>
    </citation>
    <scope>NUCLEOTIDE SEQUENCE [LARGE SCALE GENOMIC DNA]</scope>
    <source>
        <strain evidence="1 2">LMG 30558</strain>
    </source>
</reference>
<gene>
    <name evidence="1" type="ORF">IM725_07760</name>
</gene>
<proteinExistence type="predicted"/>
<sequence length="277" mass="30759">MDLRQIAIVSESPHAPFEALGPVSAALQKQAVRDLGPAWQLQATVHAFARLEDVPVGYWPIILRDDIHAPGAAGVHEDDAGQPFALVQVEPGWSLTASHELVEMLVDPYGNRLAAGQSPKTGQGRVEFLVEPCDPCEAAQFAYLIDGVLVSDFYTPRYFATAQHPGERYSHTGALSRPRQVLEGGYLSWHDPVSGHWFQQVWFGRRPAFRDLGPLSSRAGTSFRRQIYDLTREALAARRTGEALDHATLALQASHLSSTHARAFGWRRRIEQLLDRH</sequence>
<evidence type="ECO:0000313" key="1">
    <source>
        <dbReference type="EMBL" id="MBE7940463.1"/>
    </source>
</evidence>